<reference evidence="1" key="1">
    <citation type="journal article" date="2021" name="Nat. Commun.">
        <title>Genetic determinants of endophytism in the Arabidopsis root mycobiome.</title>
        <authorList>
            <person name="Mesny F."/>
            <person name="Miyauchi S."/>
            <person name="Thiergart T."/>
            <person name="Pickel B."/>
            <person name="Atanasova L."/>
            <person name="Karlsson M."/>
            <person name="Huettel B."/>
            <person name="Barry K.W."/>
            <person name="Haridas S."/>
            <person name="Chen C."/>
            <person name="Bauer D."/>
            <person name="Andreopoulos W."/>
            <person name="Pangilinan J."/>
            <person name="LaButti K."/>
            <person name="Riley R."/>
            <person name="Lipzen A."/>
            <person name="Clum A."/>
            <person name="Drula E."/>
            <person name="Henrissat B."/>
            <person name="Kohler A."/>
            <person name="Grigoriev I.V."/>
            <person name="Martin F.M."/>
            <person name="Hacquard S."/>
        </authorList>
    </citation>
    <scope>NUCLEOTIDE SEQUENCE</scope>
    <source>
        <strain evidence="1">MPI-CAGE-AT-0021</strain>
    </source>
</reference>
<dbReference type="EMBL" id="JAGMUU010000045">
    <property type="protein sequence ID" value="KAH7113654.1"/>
    <property type="molecule type" value="Genomic_DNA"/>
</dbReference>
<accession>A0A9P9D768</accession>
<sequence length="125" mass="13580">MASCSPDHVRLANAEGLGWPARAVECLEKLSDLKYGILGGDGDAQPRELVSTFLSDFHEANKAPGSAPSATSYWMGSVLVWLTRDVLSRSRFQAAIYAAVAEGRAVPGKREFRVVVFSIRHFVLA</sequence>
<dbReference type="AlphaFoldDB" id="A0A9P9D768"/>
<keyword evidence="2" id="KW-1185">Reference proteome</keyword>
<protein>
    <submittedName>
        <fullName evidence="1">Uncharacterized protein</fullName>
    </submittedName>
</protein>
<evidence type="ECO:0000313" key="2">
    <source>
        <dbReference type="Proteomes" id="UP000717696"/>
    </source>
</evidence>
<gene>
    <name evidence="1" type="ORF">B0J13DRAFT_681723</name>
</gene>
<name>A0A9P9D768_9HYPO</name>
<proteinExistence type="predicted"/>
<dbReference type="Proteomes" id="UP000717696">
    <property type="component" value="Unassembled WGS sequence"/>
</dbReference>
<organism evidence="1 2">
    <name type="scientific">Dactylonectria estremocensis</name>
    <dbReference type="NCBI Taxonomy" id="1079267"/>
    <lineage>
        <taxon>Eukaryota</taxon>
        <taxon>Fungi</taxon>
        <taxon>Dikarya</taxon>
        <taxon>Ascomycota</taxon>
        <taxon>Pezizomycotina</taxon>
        <taxon>Sordariomycetes</taxon>
        <taxon>Hypocreomycetidae</taxon>
        <taxon>Hypocreales</taxon>
        <taxon>Nectriaceae</taxon>
        <taxon>Dactylonectria</taxon>
    </lineage>
</organism>
<evidence type="ECO:0000313" key="1">
    <source>
        <dbReference type="EMBL" id="KAH7113654.1"/>
    </source>
</evidence>
<comment type="caution">
    <text evidence="1">The sequence shown here is derived from an EMBL/GenBank/DDBJ whole genome shotgun (WGS) entry which is preliminary data.</text>
</comment>
<dbReference type="OrthoDB" id="3938867at2759"/>